<name>A0ABN7SPA6_OIKDI</name>
<dbReference type="SUPFAM" id="SSF50814">
    <property type="entry name" value="Lipocalins"/>
    <property type="match status" value="1"/>
</dbReference>
<evidence type="ECO:0000313" key="1">
    <source>
        <dbReference type="EMBL" id="CAG5105143.1"/>
    </source>
</evidence>
<keyword evidence="2" id="KW-1185">Reference proteome</keyword>
<protein>
    <submittedName>
        <fullName evidence="1">Oidioi.mRNA.OKI2018_I69.chr1.g1873.t1.cds</fullName>
    </submittedName>
</protein>
<evidence type="ECO:0000313" key="2">
    <source>
        <dbReference type="Proteomes" id="UP001158576"/>
    </source>
</evidence>
<proteinExistence type="predicted"/>
<reference evidence="1 2" key="1">
    <citation type="submission" date="2021-04" db="EMBL/GenBank/DDBJ databases">
        <authorList>
            <person name="Bliznina A."/>
        </authorList>
    </citation>
    <scope>NUCLEOTIDE SEQUENCE [LARGE SCALE GENOMIC DNA]</scope>
</reference>
<dbReference type="InterPro" id="IPR012674">
    <property type="entry name" value="Calycin"/>
</dbReference>
<gene>
    <name evidence="1" type="ORF">OKIOD_LOCUS10638</name>
</gene>
<dbReference type="Proteomes" id="UP001158576">
    <property type="component" value="Chromosome 1"/>
</dbReference>
<dbReference type="Gene3D" id="2.40.128.20">
    <property type="match status" value="1"/>
</dbReference>
<dbReference type="EMBL" id="OU015566">
    <property type="protein sequence ID" value="CAG5105143.1"/>
    <property type="molecule type" value="Genomic_DNA"/>
</dbReference>
<sequence>MKFSKFFIQTIALTSVASETIREAIIGRWELIDSDNVAEYIDNEKGGMMYTIFAKKMKPDVEYIKLAENSYLAKIYLSISPFPIKIPLRLDEEYKHKNPTDESVKSVPEVTQNEMEIILQTKGGSEGPVEQSLKIMDGKLIHRMKMLDKNITATRIYKRKNAKR</sequence>
<organism evidence="1 2">
    <name type="scientific">Oikopleura dioica</name>
    <name type="common">Tunicate</name>
    <dbReference type="NCBI Taxonomy" id="34765"/>
    <lineage>
        <taxon>Eukaryota</taxon>
        <taxon>Metazoa</taxon>
        <taxon>Chordata</taxon>
        <taxon>Tunicata</taxon>
        <taxon>Appendicularia</taxon>
        <taxon>Copelata</taxon>
        <taxon>Oikopleuridae</taxon>
        <taxon>Oikopleura</taxon>
    </lineage>
</organism>
<accession>A0ABN7SPA6</accession>